<dbReference type="EMBL" id="JAPCID010000017">
    <property type="protein sequence ID" value="MDA0138604.1"/>
    <property type="molecule type" value="Genomic_DNA"/>
</dbReference>
<evidence type="ECO:0000313" key="1">
    <source>
        <dbReference type="EMBL" id="MDA0138604.1"/>
    </source>
</evidence>
<reference evidence="1" key="1">
    <citation type="submission" date="2022-10" db="EMBL/GenBank/DDBJ databases">
        <title>The WGS of Solirubrobacter sp. CPCC 204708.</title>
        <authorList>
            <person name="Jiang Z."/>
        </authorList>
    </citation>
    <scope>NUCLEOTIDE SEQUENCE</scope>
    <source>
        <strain evidence="1">CPCC 204708</strain>
    </source>
</reference>
<keyword evidence="2" id="KW-1185">Reference proteome</keyword>
<name>A0ABT4RJ83_9ACTN</name>
<sequence>MRGAWRLITPGRRYHPPVAADDPVARELRALAERDRAAGTTIGDWSQQERERWLKGFAGWRLVRAHYDPVRHPEKLDAPPAWTDELVLLLVVTLVAAYTDRLPDAAWTMVVFGPLWHAMTALEEAARRRSARRLGLTPETLPRAATVSGAAFLVPLTLGPWTWRKLRGESTRRDRQTWAFYLAARVIAVVNERRSWRQATRPR</sequence>
<gene>
    <name evidence="1" type="ORF">OJ962_13965</name>
</gene>
<comment type="caution">
    <text evidence="1">The sequence shown here is derived from an EMBL/GenBank/DDBJ whole genome shotgun (WGS) entry which is preliminary data.</text>
</comment>
<proteinExistence type="predicted"/>
<accession>A0ABT4RJ83</accession>
<dbReference type="Proteomes" id="UP001147700">
    <property type="component" value="Unassembled WGS sequence"/>
</dbReference>
<protein>
    <submittedName>
        <fullName evidence="1">Uncharacterized protein</fullName>
    </submittedName>
</protein>
<dbReference type="RefSeq" id="WP_270006407.1">
    <property type="nucleotide sequence ID" value="NZ_JAPCID010000017.1"/>
</dbReference>
<organism evidence="1 2">
    <name type="scientific">Solirubrobacter deserti</name>
    <dbReference type="NCBI Taxonomy" id="2282478"/>
    <lineage>
        <taxon>Bacteria</taxon>
        <taxon>Bacillati</taxon>
        <taxon>Actinomycetota</taxon>
        <taxon>Thermoleophilia</taxon>
        <taxon>Solirubrobacterales</taxon>
        <taxon>Solirubrobacteraceae</taxon>
        <taxon>Solirubrobacter</taxon>
    </lineage>
</organism>
<evidence type="ECO:0000313" key="2">
    <source>
        <dbReference type="Proteomes" id="UP001147700"/>
    </source>
</evidence>